<evidence type="ECO:0000256" key="2">
    <source>
        <dbReference type="SAM" id="SignalP"/>
    </source>
</evidence>
<keyword evidence="2" id="KW-0732">Signal</keyword>
<evidence type="ECO:0000313" key="4">
    <source>
        <dbReference type="Proteomes" id="UP000325577"/>
    </source>
</evidence>
<proteinExistence type="predicted"/>
<gene>
    <name evidence="3" type="ORF">F0562_023161</name>
</gene>
<evidence type="ECO:0000256" key="1">
    <source>
        <dbReference type="SAM" id="MobiDB-lite"/>
    </source>
</evidence>
<reference evidence="3 4" key="1">
    <citation type="submission" date="2019-09" db="EMBL/GenBank/DDBJ databases">
        <title>A chromosome-level genome assembly of the Chinese tupelo Nyssa sinensis.</title>
        <authorList>
            <person name="Yang X."/>
            <person name="Kang M."/>
            <person name="Yang Y."/>
            <person name="Xiong H."/>
            <person name="Wang M."/>
            <person name="Zhang Z."/>
            <person name="Wang Z."/>
            <person name="Wu H."/>
            <person name="Ma T."/>
            <person name="Liu J."/>
            <person name="Xi Z."/>
        </authorList>
    </citation>
    <scope>NUCLEOTIDE SEQUENCE [LARGE SCALE GENOMIC DNA]</scope>
    <source>
        <strain evidence="3">J267</strain>
        <tissue evidence="3">Leaf</tissue>
    </source>
</reference>
<sequence>MRSFFLVSLFAFLGTQARNLPEHPSDKFMMVTNYESSSSSPLPSPTSSPTRQTIIASPLADEHSRKQFTRMAHHGRASSTPPPSPASSPPTQHLSIASPSNTVLVMVTSYERPANSPPPPPITSPPTRHVTSLLLCSAESLCKRFITMASPPPPKPSSPTGSPCKTKTNYGRPPSPLPPSPIPATPTHPVATIGLLLPERSTPNPNLAST</sequence>
<keyword evidence="4" id="KW-1185">Reference proteome</keyword>
<feature type="compositionally biased region" description="Pro residues" evidence="1">
    <location>
        <begin position="173"/>
        <end position="186"/>
    </location>
</feature>
<feature type="signal peptide" evidence="2">
    <location>
        <begin position="1"/>
        <end position="17"/>
    </location>
</feature>
<dbReference type="Proteomes" id="UP000325577">
    <property type="component" value="Linkage Group LG12"/>
</dbReference>
<evidence type="ECO:0000313" key="3">
    <source>
        <dbReference type="EMBL" id="KAA8542009.1"/>
    </source>
</evidence>
<organism evidence="3 4">
    <name type="scientific">Nyssa sinensis</name>
    <dbReference type="NCBI Taxonomy" id="561372"/>
    <lineage>
        <taxon>Eukaryota</taxon>
        <taxon>Viridiplantae</taxon>
        <taxon>Streptophyta</taxon>
        <taxon>Embryophyta</taxon>
        <taxon>Tracheophyta</taxon>
        <taxon>Spermatophyta</taxon>
        <taxon>Magnoliopsida</taxon>
        <taxon>eudicotyledons</taxon>
        <taxon>Gunneridae</taxon>
        <taxon>Pentapetalae</taxon>
        <taxon>asterids</taxon>
        <taxon>Cornales</taxon>
        <taxon>Nyssaceae</taxon>
        <taxon>Nyssa</taxon>
    </lineage>
</organism>
<feature type="region of interest" description="Disordered" evidence="1">
    <location>
        <begin position="34"/>
        <end position="97"/>
    </location>
</feature>
<feature type="compositionally biased region" description="Basic residues" evidence="1">
    <location>
        <begin position="66"/>
        <end position="76"/>
    </location>
</feature>
<protein>
    <submittedName>
        <fullName evidence="3">Uncharacterized protein</fullName>
    </submittedName>
</protein>
<feature type="chain" id="PRO_5023815991" evidence="2">
    <location>
        <begin position="18"/>
        <end position="210"/>
    </location>
</feature>
<dbReference type="EMBL" id="CM018035">
    <property type="protein sequence ID" value="KAA8542009.1"/>
    <property type="molecule type" value="Genomic_DNA"/>
</dbReference>
<feature type="compositionally biased region" description="Low complexity" evidence="1">
    <location>
        <begin position="36"/>
        <end position="50"/>
    </location>
</feature>
<feature type="compositionally biased region" description="Low complexity" evidence="1">
    <location>
        <begin position="158"/>
        <end position="168"/>
    </location>
</feature>
<name>A0A5J5BH19_9ASTE</name>
<feature type="region of interest" description="Disordered" evidence="1">
    <location>
        <begin position="147"/>
        <end position="190"/>
    </location>
</feature>
<dbReference type="AlphaFoldDB" id="A0A5J5BH19"/>
<accession>A0A5J5BH19</accession>